<dbReference type="Gene3D" id="2.40.70.10">
    <property type="entry name" value="Acid Proteases"/>
    <property type="match status" value="1"/>
</dbReference>
<dbReference type="InterPro" id="IPR021109">
    <property type="entry name" value="Peptidase_aspartic_dom_sf"/>
</dbReference>
<feature type="domain" description="PDZ" evidence="1">
    <location>
        <begin position="301"/>
        <end position="352"/>
    </location>
</feature>
<gene>
    <name evidence="2" type="ORF">AAEO56_04745</name>
</gene>
<dbReference type="SMART" id="SM00228">
    <property type="entry name" value="PDZ"/>
    <property type="match status" value="1"/>
</dbReference>
<dbReference type="EMBL" id="JBBYHR010000002">
    <property type="protein sequence ID" value="MEL1243561.1"/>
    <property type="molecule type" value="Genomic_DNA"/>
</dbReference>
<accession>A0ABU9HTT2</accession>
<dbReference type="RefSeq" id="WP_341695877.1">
    <property type="nucleotide sequence ID" value="NZ_JBBYHR010000002.1"/>
</dbReference>
<dbReference type="InterPro" id="IPR036034">
    <property type="entry name" value="PDZ_sf"/>
</dbReference>
<dbReference type="Proteomes" id="UP001464555">
    <property type="component" value="Unassembled WGS sequence"/>
</dbReference>
<dbReference type="PROSITE" id="PS50106">
    <property type="entry name" value="PDZ"/>
    <property type="match status" value="1"/>
</dbReference>
<sequence length="395" mass="44203">MTAILCLVFMQAYCQLETAEDIRKLVNDVGIEKRDFYYEIPFEYTGEIIIKGGVGGETYDFLFDTGGYTMIDAAVLQRNNFTVLGKQLLSSTNGLARETDIVNTGNFTVGDLVFNNVKAYCIELDNSPKLQCMVDGGIIGSAIIQNYIWQIDYPNRKIIVTDNIERLSGMEGAVRIPVYLNNNLQPYFMSRINGRSQWLMFDTGCASPLWIGDKDAENFIDMALAKTRIIGGSVETHHGKVTDGINVFKADCVINDLRFDATPAYYRDGSGLTLFGNPVIKDYIVTLNFGNGEMYFKPIKEIPVAKQWDSFGFSLEYAEGYYKVATVIAGTTAEKSGLAPGDRVTSINGKKIICPDFCDCWQKFSQLLESEQEIALTILKNGKPRQIKIKKEKIF</sequence>
<evidence type="ECO:0000313" key="2">
    <source>
        <dbReference type="EMBL" id="MEL1243561.1"/>
    </source>
</evidence>
<organism evidence="2 3">
    <name type="scientific">Flavobacterium arundinis</name>
    <dbReference type="NCBI Taxonomy" id="3139143"/>
    <lineage>
        <taxon>Bacteria</taxon>
        <taxon>Pseudomonadati</taxon>
        <taxon>Bacteroidota</taxon>
        <taxon>Flavobacteriia</taxon>
        <taxon>Flavobacteriales</taxon>
        <taxon>Flavobacteriaceae</taxon>
        <taxon>Flavobacterium</taxon>
    </lineage>
</organism>
<reference evidence="2 3" key="1">
    <citation type="submission" date="2024-04" db="EMBL/GenBank/DDBJ databases">
        <title>Flavobacterium sp. DGU11 16S ribosomal RNA gene Genome sequencing and assembly.</title>
        <authorList>
            <person name="Park S."/>
        </authorList>
    </citation>
    <scope>NUCLEOTIDE SEQUENCE [LARGE SCALE GENOMIC DNA]</scope>
    <source>
        <strain evidence="2 3">DGU11</strain>
    </source>
</reference>
<evidence type="ECO:0000259" key="1">
    <source>
        <dbReference type="PROSITE" id="PS50106"/>
    </source>
</evidence>
<dbReference type="InterPro" id="IPR041489">
    <property type="entry name" value="PDZ_6"/>
</dbReference>
<name>A0ABU9HTT2_9FLAO</name>
<proteinExistence type="predicted"/>
<dbReference type="Pfam" id="PF13650">
    <property type="entry name" value="Asp_protease_2"/>
    <property type="match status" value="1"/>
</dbReference>
<protein>
    <submittedName>
        <fullName evidence="2">Aspartyl protease family protein</fullName>
    </submittedName>
</protein>
<keyword evidence="3" id="KW-1185">Reference proteome</keyword>
<dbReference type="Pfam" id="PF17820">
    <property type="entry name" value="PDZ_6"/>
    <property type="match status" value="1"/>
</dbReference>
<dbReference type="SUPFAM" id="SSF50156">
    <property type="entry name" value="PDZ domain-like"/>
    <property type="match status" value="1"/>
</dbReference>
<comment type="caution">
    <text evidence="2">The sequence shown here is derived from an EMBL/GenBank/DDBJ whole genome shotgun (WGS) entry which is preliminary data.</text>
</comment>
<dbReference type="InterPro" id="IPR001478">
    <property type="entry name" value="PDZ"/>
</dbReference>
<evidence type="ECO:0000313" key="3">
    <source>
        <dbReference type="Proteomes" id="UP001464555"/>
    </source>
</evidence>
<dbReference type="GO" id="GO:0008233">
    <property type="term" value="F:peptidase activity"/>
    <property type="evidence" value="ECO:0007669"/>
    <property type="project" value="UniProtKB-KW"/>
</dbReference>
<dbReference type="Gene3D" id="2.30.42.10">
    <property type="match status" value="1"/>
</dbReference>
<keyword evidence="2" id="KW-0645">Protease</keyword>
<keyword evidence="2" id="KW-0378">Hydrolase</keyword>
<dbReference type="GO" id="GO:0006508">
    <property type="term" value="P:proteolysis"/>
    <property type="evidence" value="ECO:0007669"/>
    <property type="project" value="UniProtKB-KW"/>
</dbReference>